<feature type="region of interest" description="Disordered" evidence="1">
    <location>
        <begin position="12"/>
        <end position="35"/>
    </location>
</feature>
<feature type="region of interest" description="Disordered" evidence="1">
    <location>
        <begin position="1484"/>
        <end position="1503"/>
    </location>
</feature>
<evidence type="ECO:0000313" key="3">
    <source>
        <dbReference type="Proteomes" id="UP000752814"/>
    </source>
</evidence>
<gene>
    <name evidence="2" type="ORF">A3207_04425</name>
</gene>
<accession>A0A8J8PCK0</accession>
<feature type="compositionally biased region" description="Low complexity" evidence="1">
    <location>
        <begin position="1489"/>
        <end position="1503"/>
    </location>
</feature>
<evidence type="ECO:0000256" key="1">
    <source>
        <dbReference type="SAM" id="MobiDB-lite"/>
    </source>
</evidence>
<name>A0A8J8PCK0_9ARCH</name>
<reference evidence="2" key="1">
    <citation type="submission" date="2016-03" db="EMBL/GenBank/DDBJ databases">
        <authorList>
            <person name="Borrel G."/>
            <person name="Mccann A."/>
            <person name="O'Toole P.W."/>
        </authorList>
    </citation>
    <scope>NUCLEOTIDE SEQUENCE</scope>
    <source>
        <strain evidence="2">183</strain>
    </source>
</reference>
<evidence type="ECO:0000313" key="2">
    <source>
        <dbReference type="EMBL" id="TQS81128.1"/>
    </source>
</evidence>
<dbReference type="EMBL" id="LVVT01000024">
    <property type="protein sequence ID" value="TQS81128.1"/>
    <property type="molecule type" value="Genomic_DNA"/>
</dbReference>
<organism evidence="2 3">
    <name type="scientific">Candidatus Methanomassiliicoccus intestinalis</name>
    <dbReference type="NCBI Taxonomy" id="1406512"/>
    <lineage>
        <taxon>Archaea</taxon>
        <taxon>Methanobacteriati</taxon>
        <taxon>Thermoplasmatota</taxon>
        <taxon>Thermoplasmata</taxon>
        <taxon>Methanomassiliicoccales</taxon>
        <taxon>Methanomassiliicoccaceae</taxon>
        <taxon>Methanomassiliicoccus</taxon>
    </lineage>
</organism>
<feature type="compositionally biased region" description="Low complexity" evidence="1">
    <location>
        <begin position="12"/>
        <end position="28"/>
    </location>
</feature>
<dbReference type="Proteomes" id="UP000752814">
    <property type="component" value="Unassembled WGS sequence"/>
</dbReference>
<proteinExistence type="predicted"/>
<comment type="caution">
    <text evidence="2">The sequence shown here is derived from an EMBL/GenBank/DDBJ whole genome shotgun (WGS) entry which is preliminary data.</text>
</comment>
<dbReference type="RefSeq" id="WP_400195207.1">
    <property type="nucleotide sequence ID" value="NZ_CAYAYE010000021.1"/>
</dbReference>
<sequence>MMLVVPLSSCITDTSNSSSTLATNSNPTEMPAAPEGITLPGTYTITYHYTNATLTDTGSISYAESTPSNDKNPVTKSYDGTFAYAIPLPKDFTPPTGSVFAGWSKTNPVGNTDVKLDYQVYDDIVSSADDVSELVDSNLDLYAVWVPNEVTVDGKTYYHTIYVSDSGKDKLDTTEGTSDTSNTEDPTLGLVETSPFKTLKKAYTSLDPNGTTTTNRIIIVGALSVSNESLYTDASNAVCATICGETKTGTGSETKSTLKFTAADASITINSDTVFENLLISNSSTAFIYAFGHNLTMGEGLTNSGDTYSDTTFGTPKGYVKLTIVGGAHNVNRSDIFNNQTAPDDPAIIKIISGEYGRVSGFGRSQENLTLDNINAWELHSKIEVYDAHIGTLAGGHIDSNAKGSSQIYIYNGSIANLVGGNVGNSKPSCFYGDSSISIFDGKIGNIYGAGLGRVRETVTSAPQTSIYGNVSLDMYGGDVVTSITKPNQSGDNIEIKTSGCVYAGGAASLFGIPSQIDKKICVCIRGGTIAGNLYGGGYGYSPYIPAAGQYNDLSSGAVYGSIEVYITGGTIGTYSSNNILTSGTGNVYGGGKGYYVTGSTNTSSAQVIGNIKVVISGGTLSDVFGGGEGILEYSEIAKVTGSTKVYIGAPINGDVYGGGEIGLIAGDTYVYVLSGEIGVGGSGGKVFGGGEGSSEYEYDLAGNVSGSTNILIVDSKVYGSVYGGGNYGYIGTKPEVTPSPSTPDPTLAGASSVSTNITISGAKTEIAGSVYGGGRGDENDINREYSGTETIYNSVVKGNVYGNTNVTINGGNIGYLSKPLPNVPQSGGWLDNEDAGNVFGGGKLGLVVGTTNVEISNGEIHRNVFGGGKGLSKSVFIELNGTEITSKLYNAIDSDHKTDLEENGLNFSVVKSYEWQGSTDSNSKFETISTSEEGPDTAEYNHINSSIAEGYTNIRLKVVVENDTIGTEDFYSNVIDITNASSNLTSVNWERYNRLMVQFGMVSQGTNVTISGTAFIHTNVYGGGSYGAVGVITGGIIENNDTYGFTHHIKEGTSNVTISGGKIGLESTAGYELHNITGGNVFGGGMGEPDLVTSGSIGESTEITISGGNINGNVYGGGENGFVGEVTINVSKDMSYITSAGNPTTTYCYGLSIQGTDNANGSTKINISSGTIGLSANTAEDHGNVFGGGKGANATVTHSTDVTVSNNVTIYGNVYGGGDFGCVGQFTGAQGRDASLKDGYTNVKITGGVMNSVYGGGRGSTEFNDIAKNKKEGTALTSTQLSKLIFGSVGASDPETVTSETADSTPNTNVKVTAGTINGNVYGGGELGLVSYLKVGSIYGGGRTSVVIGGANANEPTIEGSVYGGGQGVYTIDYSLFILGVVSSDTSVEVKNGIIQGSVYGGGMYGLVGTYHSNKDSDPSNADKLEFNGGPTKVTVSGGNIHTNVYGGGQGGINNLSGAVGKTEVNISGGYIGPQSTGYAKTDTPDFPETSVTPASPSVSVTSDSSLSGDSNFYSYIFVEKSITVGDIKCTLAAKTESGSILTLVTDDINVTGLESNWKDKYDAYRILSGNSVIVEFTAENGYHVTNWQISGVSADKATPTSLSFETPLGKKSTVVVDAKGVSNKYTVAVKIPIQSGQGKPGSIEVYNLNSGTPTPLDKNSGSDSYFEYYTLAYGTELAFKFVDANGGSIFYVAKWIVSPAYDLLQAENTSDVAMMTVSGNTAVYAILGPASGNVYGGGAYALVGDVTILLKGNRPVIDSPNNTQTVVNITGGEIGSSNAGSISTGNIYGGGYGPRAPVAGSTYINIGTVDSIAQSKDITIYGNVYGGGEMGSVGIPVHTYNDDDKDPDNYGNNVKYIDKVYGDGNTYNAKGNPTPAAEHTAKISTNISIKQEENHTITIGSDNDGNHLGNVFGGGQGGDLPQNVIDDLAIFDKTFPPLEGYAISYGISHLDISGTVTIHGSVYGGGEGLLKGQRSDLAALILLTNSEDNQETTFDSRSSISEKSIIASVRYGQVLGDVVGTPFTNTDEKEQISFDGNAAYVTIRSGVTVTDSVFGGGKLAILGGFEYTENGNEILGTFTGKATVVHISGNVNGNVFGGGEGHASGAVSGSVKDTLVIIDDKAEIGKHEEPPVTSPIGLPISSGNVYGGGSLSITGNFEFKNLWEMVGPNSTSDSTSDSKPKEHNYSKTNVIIAGGKVHGSVYGGGFSPVATIAGSTHVWIGDYSTEVTIPNLNKALEKNPISYGNIEIHGSVYGGGEMGSVGTTTLLNGTDENGQLLEDSVGHVSANVSVLYKNNAITIEGDVFGGGKGVLNVQVTIELHNETNVIERSVLGQAMVRGYTTVTIKGNDASTPNGVQINGSVFGGGKGVQNDAYALHYAKVYGYTVVNVSSATINGSVYGGGELGIIGQFIDKDVISKGDSATVGLIIRGTYYPNAVIKYADGNDADTNNGRYNIYADQDAVDNNAVPLESNILIISREYCSDDLSSNGTNFTTGKNTYYGRGTAAVTVKDSKISGSVYGGGKGLEINVLSGAVGRGTVVTIEDDPNNDLKTEIKGSVYGGGELGIVGSIITLIVGEGTSPLVKVTNISHVSDINKLTENPSDLDGLNDIDTVVNIRGGLIHGSVFGAGKGEECNYEFSRGSSGGDRAIAYYKLSVFGRTEVNISNGIIYKHVYGGSENGEVGSLTILKQIREFTTDYWAYASKTSGKIENGAPSDIPEEVRDNGYTVTAADGKETTVTANLSKFSSAFVNIVGGTIHGNVFGGGYFGAIHGNTHVHIGWNAMMPYDGGPLGDCHYYNDYDNPGSTDIKYGNRPLPFVERNLDGTVVYNEGSKDPKNAKTLAKDETVHDLFINGTVYAGGDRGDPSATTVSYDYISVYGTSHIILNGTGYNTGSDTAIFGEDDVISHAMYIRGSLFGSGNSCTTFYTDKSGSRFITINNYNAVDASNNFVIYSIQRSTEVTLNNSRIRLPGRSDGSNINTTALYSLNCINLFTLQKGELILETVANDLRGLRSVDSNGNVITKMPTDKDSPEQNIITLENGISLRVRAVTLDITDPANPTETYDFSNASVLGHFRLNTNSDYYGAYVFGSINSSGGFYILDTDGTLRPLVQEFVSIGGSTSPSSYSYWHLSGSYSAATTIVAYSNSATNESTVTLTLPVSSASSENTRFRLTGYSITSENKINLVDSSSDITDPNTDFVLKMSDPDQTFTGTSGLKMLSSPVLWSSEDIKFTLQYGNSISKSYTAGTVTLYIEEGTDESGTFMLKNRMEATITIKTQYYGIPSDVVSIPIDTSSETNTAEKNAELSPINQNQSSKTDVYFSSISYLKDGYILYDSLEHIIQAGNQTNGLVVKVVSTENSDNTDYWDGHTETITLTKDLFDNTKPVYFGTMDGRYNASLKFIVQTCNEFVIPEGELLQLNLKYSDGTSVPASQQRVLADGAGSPCITLTLLEETKYTDRIIFTLIFC</sequence>
<protein>
    <submittedName>
        <fullName evidence="2">Uncharacterized protein</fullName>
    </submittedName>
</protein>